<protein>
    <submittedName>
        <fullName evidence="2">Uncharacterized protein</fullName>
    </submittedName>
</protein>
<proteinExistence type="predicted"/>
<reference evidence="2 3" key="1">
    <citation type="submission" date="2018-07" db="EMBL/GenBank/DDBJ databases">
        <title>Comparative genomes isolates from brazilian mangrove.</title>
        <authorList>
            <person name="De Araujo J.E."/>
            <person name="Taketani R.G."/>
            <person name="Silva M.C.P."/>
            <person name="Lourenco M.V."/>
            <person name="Oliveira V.M."/>
            <person name="Andreote F.D."/>
        </authorList>
    </citation>
    <scope>NUCLEOTIDE SEQUENCE [LARGE SCALE GENOMIC DNA]</scope>
    <source>
        <strain evidence="2 3">HEX PRIS-MGV</strain>
    </source>
</reference>
<sequence>MRAFLNPLYILAAVAFLLPFGVKFVFSAVAQRSMFFGEKVVVFLSLWLLLVLVFRCWFQLVGNGSKNAN</sequence>
<keyword evidence="1" id="KW-1133">Transmembrane helix</keyword>
<name>A0A368KNE7_9BACT</name>
<evidence type="ECO:0000313" key="2">
    <source>
        <dbReference type="EMBL" id="RCS44671.1"/>
    </source>
</evidence>
<organism evidence="2 3">
    <name type="scientific">Bremerella cremea</name>
    <dbReference type="NCBI Taxonomy" id="1031537"/>
    <lineage>
        <taxon>Bacteria</taxon>
        <taxon>Pseudomonadati</taxon>
        <taxon>Planctomycetota</taxon>
        <taxon>Planctomycetia</taxon>
        <taxon>Pirellulales</taxon>
        <taxon>Pirellulaceae</taxon>
        <taxon>Bremerella</taxon>
    </lineage>
</organism>
<feature type="transmembrane region" description="Helical" evidence="1">
    <location>
        <begin position="40"/>
        <end position="58"/>
    </location>
</feature>
<evidence type="ECO:0000256" key="1">
    <source>
        <dbReference type="SAM" id="Phobius"/>
    </source>
</evidence>
<comment type="caution">
    <text evidence="2">The sequence shown here is derived from an EMBL/GenBank/DDBJ whole genome shotgun (WGS) entry which is preliminary data.</text>
</comment>
<dbReference type="RefSeq" id="WP_114370241.1">
    <property type="nucleotide sequence ID" value="NZ_QPEX01000034.1"/>
</dbReference>
<evidence type="ECO:0000313" key="3">
    <source>
        <dbReference type="Proteomes" id="UP000253562"/>
    </source>
</evidence>
<dbReference type="Proteomes" id="UP000253562">
    <property type="component" value="Unassembled WGS sequence"/>
</dbReference>
<dbReference type="AlphaFoldDB" id="A0A368KNE7"/>
<keyword evidence="1" id="KW-0812">Transmembrane</keyword>
<dbReference type="EMBL" id="QPEX01000034">
    <property type="protein sequence ID" value="RCS44671.1"/>
    <property type="molecule type" value="Genomic_DNA"/>
</dbReference>
<keyword evidence="1" id="KW-0472">Membrane</keyword>
<gene>
    <name evidence="2" type="ORF">DTL42_17260</name>
</gene>
<accession>A0A368KNE7</accession>